<organism evidence="2 3">
    <name type="scientific">Saccharothrix coeruleofusca</name>
    <dbReference type="NCBI Taxonomy" id="33919"/>
    <lineage>
        <taxon>Bacteria</taxon>
        <taxon>Bacillati</taxon>
        <taxon>Actinomycetota</taxon>
        <taxon>Actinomycetes</taxon>
        <taxon>Pseudonocardiales</taxon>
        <taxon>Pseudonocardiaceae</taxon>
        <taxon>Saccharothrix</taxon>
    </lineage>
</organism>
<dbReference type="InterPro" id="IPR010982">
    <property type="entry name" value="Lambda_DNA-bd_dom_sf"/>
</dbReference>
<keyword evidence="3" id="KW-1185">Reference proteome</keyword>
<dbReference type="Gene3D" id="1.10.260.40">
    <property type="entry name" value="lambda repressor-like DNA-binding domains"/>
    <property type="match status" value="1"/>
</dbReference>
<name>A0A918EEK1_9PSEU</name>
<sequence>MGFEDDGVAARVVEARKLAGLTQSQLAARANISPSLVKKVEQGVVLPSPAFIASVARALGLLVTDLTCVRGFDSIQGRYGMEKRFVPDLERAIIEGDDAILDGPLRPQAELSALLDHVIARGRLSRYSDVLEVLPDLLRHLNAHSVVAPSGQRGHVHLLLAKAYYSAMFAAYKFGNLSLSAWAAERMSTSARLSGDPIWSAMGLYTRSQVLMFSGSYHAGALLLDKADAELREQKDPRRVEVLGAVHLTGSIISARLGSRVESESHLREARELARHVTTVGDQFDTAFSAANVEIHAVAAAVEWGEPGAAVKRAAELDLAGELYPARIGHHHIDLARAHLMRGDHESVMRELQVARRIAPQQTRYHPQVHELIRALARVRRRSEPVARLAAWAGLT</sequence>
<dbReference type="EMBL" id="BMRG01000005">
    <property type="protein sequence ID" value="GGP58609.1"/>
    <property type="molecule type" value="Genomic_DNA"/>
</dbReference>
<dbReference type="Proteomes" id="UP000639606">
    <property type="component" value="Unassembled WGS sequence"/>
</dbReference>
<dbReference type="Pfam" id="PF01381">
    <property type="entry name" value="HTH_3"/>
    <property type="match status" value="1"/>
</dbReference>
<reference evidence="2" key="1">
    <citation type="journal article" date="2014" name="Int. J. Syst. Evol. Microbiol.">
        <title>Complete genome sequence of Corynebacterium casei LMG S-19264T (=DSM 44701T), isolated from a smear-ripened cheese.</title>
        <authorList>
            <consortium name="US DOE Joint Genome Institute (JGI-PGF)"/>
            <person name="Walter F."/>
            <person name="Albersmeier A."/>
            <person name="Kalinowski J."/>
            <person name="Ruckert C."/>
        </authorList>
    </citation>
    <scope>NUCLEOTIDE SEQUENCE</scope>
    <source>
        <strain evidence="2">JCM 3313</strain>
    </source>
</reference>
<protein>
    <recommendedName>
        <fullName evidence="1">HTH cro/C1-type domain-containing protein</fullName>
    </recommendedName>
</protein>
<evidence type="ECO:0000313" key="2">
    <source>
        <dbReference type="EMBL" id="GGP58609.1"/>
    </source>
</evidence>
<accession>A0A918EEK1</accession>
<proteinExistence type="predicted"/>
<dbReference type="AlphaFoldDB" id="A0A918EEK1"/>
<dbReference type="CDD" id="cd00093">
    <property type="entry name" value="HTH_XRE"/>
    <property type="match status" value="1"/>
</dbReference>
<feature type="domain" description="HTH cro/C1-type" evidence="1">
    <location>
        <begin position="12"/>
        <end position="66"/>
    </location>
</feature>
<dbReference type="PROSITE" id="PS50943">
    <property type="entry name" value="HTH_CROC1"/>
    <property type="match status" value="1"/>
</dbReference>
<gene>
    <name evidence="2" type="ORF">GCM10010185_33840</name>
</gene>
<dbReference type="RefSeq" id="WP_189224209.1">
    <property type="nucleotide sequence ID" value="NZ_BMRG01000005.1"/>
</dbReference>
<dbReference type="GO" id="GO:0003677">
    <property type="term" value="F:DNA binding"/>
    <property type="evidence" value="ECO:0007669"/>
    <property type="project" value="InterPro"/>
</dbReference>
<reference evidence="2" key="2">
    <citation type="submission" date="2020-09" db="EMBL/GenBank/DDBJ databases">
        <authorList>
            <person name="Sun Q."/>
            <person name="Ohkuma M."/>
        </authorList>
    </citation>
    <scope>NUCLEOTIDE SEQUENCE</scope>
    <source>
        <strain evidence="2">JCM 3313</strain>
    </source>
</reference>
<evidence type="ECO:0000259" key="1">
    <source>
        <dbReference type="PROSITE" id="PS50943"/>
    </source>
</evidence>
<evidence type="ECO:0000313" key="3">
    <source>
        <dbReference type="Proteomes" id="UP000639606"/>
    </source>
</evidence>
<dbReference type="SUPFAM" id="SSF47413">
    <property type="entry name" value="lambda repressor-like DNA-binding domains"/>
    <property type="match status" value="1"/>
</dbReference>
<comment type="caution">
    <text evidence="2">The sequence shown here is derived from an EMBL/GenBank/DDBJ whole genome shotgun (WGS) entry which is preliminary data.</text>
</comment>
<dbReference type="InterPro" id="IPR001387">
    <property type="entry name" value="Cro/C1-type_HTH"/>
</dbReference>
<dbReference type="SMART" id="SM00530">
    <property type="entry name" value="HTH_XRE"/>
    <property type="match status" value="1"/>
</dbReference>